<organism evidence="2 3">
    <name type="scientific">Rhizophagus clarus</name>
    <dbReference type="NCBI Taxonomy" id="94130"/>
    <lineage>
        <taxon>Eukaryota</taxon>
        <taxon>Fungi</taxon>
        <taxon>Fungi incertae sedis</taxon>
        <taxon>Mucoromycota</taxon>
        <taxon>Glomeromycotina</taxon>
        <taxon>Glomeromycetes</taxon>
        <taxon>Glomerales</taxon>
        <taxon>Glomeraceae</taxon>
        <taxon>Rhizophagus</taxon>
    </lineage>
</organism>
<protein>
    <submittedName>
        <fullName evidence="2">Alpha-methylacyl-CoA racemase</fullName>
    </submittedName>
</protein>
<accession>A0A8H3LEB8</accession>
<evidence type="ECO:0000313" key="2">
    <source>
        <dbReference type="EMBL" id="GES84058.1"/>
    </source>
</evidence>
<dbReference type="AlphaFoldDB" id="A0A8H3LEB8"/>
<dbReference type="InterPro" id="IPR050509">
    <property type="entry name" value="CoA-transferase_III"/>
</dbReference>
<dbReference type="GO" id="GO:0003824">
    <property type="term" value="F:catalytic activity"/>
    <property type="evidence" value="ECO:0007669"/>
    <property type="project" value="InterPro"/>
</dbReference>
<dbReference type="InterPro" id="IPR003673">
    <property type="entry name" value="CoA-Trfase_fam_III"/>
</dbReference>
<dbReference type="Pfam" id="PF02515">
    <property type="entry name" value="CoA_transf_3"/>
    <property type="match status" value="1"/>
</dbReference>
<dbReference type="PANTHER" id="PTHR48228:SF5">
    <property type="entry name" value="ALPHA-METHYLACYL-COA RACEMASE"/>
    <property type="match status" value="1"/>
</dbReference>
<dbReference type="PANTHER" id="PTHR48228">
    <property type="entry name" value="SUCCINYL-COA--D-CITRAMALATE COA-TRANSFERASE"/>
    <property type="match status" value="1"/>
</dbReference>
<dbReference type="InterPro" id="IPR023606">
    <property type="entry name" value="CoA-Trfase_III_dom_1_sf"/>
</dbReference>
<sequence length="376" mass="42230">MSSTKRLSPLNGIKVIEMAGLAPAPFAGMVLADFGASVIRIDKFTHEFNMDILSRNKRSISINLKSQIGISILKRLVCNNTDILIEPFRPGVMEKLGLGPDVLCNLNEKLIYVRLTGFGQEGKFSNMAGHDINYLAVSGILSLLGRKNENPMFPLNILADFAGGGLISVLGILLALIERSKSGKGQVIDAAMVDGVKYLTTYPYLMKLTNQIWTNPRGENILDGGAHFYEVYKTKDNKFMAVGAIEPQFYAELLKRLNLDANLLPFQLDSSKWNNMKQLFTNIFKTKTQDEWIQIFYKSDACVTPVYELSYKIPEPAPKLHKTPGKLININSTKYFLKPGKHSREILKEYGYNENEIKEFSIKNIVNGLNYFKSLL</sequence>
<dbReference type="SUPFAM" id="SSF89796">
    <property type="entry name" value="CoA-transferase family III (CaiB/BaiF)"/>
    <property type="match status" value="1"/>
</dbReference>
<dbReference type="OrthoDB" id="16747at2759"/>
<dbReference type="Gene3D" id="3.40.50.10540">
    <property type="entry name" value="Crotonobetainyl-coa:carnitine coa-transferase, domain 1"/>
    <property type="match status" value="1"/>
</dbReference>
<name>A0A8H3LEB8_9GLOM</name>
<proteinExistence type="inferred from homology"/>
<comment type="caution">
    <text evidence="2">The sequence shown here is derived from an EMBL/GenBank/DDBJ whole genome shotgun (WGS) entry which is preliminary data.</text>
</comment>
<dbReference type="Gene3D" id="3.30.1540.10">
    <property type="entry name" value="formyl-coa transferase, domain 3"/>
    <property type="match status" value="1"/>
</dbReference>
<reference evidence="2" key="1">
    <citation type="submission" date="2019-10" db="EMBL/GenBank/DDBJ databases">
        <title>Conservation and host-specific expression of non-tandemly repeated heterogenous ribosome RNA gene in arbuscular mycorrhizal fungi.</title>
        <authorList>
            <person name="Maeda T."/>
            <person name="Kobayashi Y."/>
            <person name="Nakagawa T."/>
            <person name="Ezawa T."/>
            <person name="Yamaguchi K."/>
            <person name="Bino T."/>
            <person name="Nishimoto Y."/>
            <person name="Shigenobu S."/>
            <person name="Kawaguchi M."/>
        </authorList>
    </citation>
    <scope>NUCLEOTIDE SEQUENCE</scope>
    <source>
        <strain evidence="2">HR1</strain>
    </source>
</reference>
<comment type="similarity">
    <text evidence="1">Belongs to the CoA-transferase III family.</text>
</comment>
<evidence type="ECO:0000256" key="1">
    <source>
        <dbReference type="ARBA" id="ARBA00008383"/>
    </source>
</evidence>
<dbReference type="EMBL" id="BLAL01000075">
    <property type="protein sequence ID" value="GES84058.1"/>
    <property type="molecule type" value="Genomic_DNA"/>
</dbReference>
<dbReference type="Proteomes" id="UP000615446">
    <property type="component" value="Unassembled WGS sequence"/>
</dbReference>
<dbReference type="InterPro" id="IPR044855">
    <property type="entry name" value="CoA-Trfase_III_dom3_sf"/>
</dbReference>
<evidence type="ECO:0000313" key="3">
    <source>
        <dbReference type="Proteomes" id="UP000615446"/>
    </source>
</evidence>
<gene>
    <name evidence="2" type="ORF">RCL2_001119700</name>
</gene>